<dbReference type="EMBL" id="FNAI01000008">
    <property type="protein sequence ID" value="SDE65415.1"/>
    <property type="molecule type" value="Genomic_DNA"/>
</dbReference>
<gene>
    <name evidence="1" type="ORF">SAMN05216464_108106</name>
</gene>
<dbReference type="Proteomes" id="UP000199072">
    <property type="component" value="Unassembled WGS sequence"/>
</dbReference>
<dbReference type="AlphaFoldDB" id="A0A1G7EPV1"/>
<sequence>MPGEKNASPFTRISIRAAEVPSYLPVHLLFIPHVRL</sequence>
<dbReference type="STRING" id="1391627.SAMN05216464_108106"/>
<reference evidence="1 2" key="1">
    <citation type="submission" date="2016-10" db="EMBL/GenBank/DDBJ databases">
        <authorList>
            <person name="de Groot N.N."/>
        </authorList>
    </citation>
    <scope>NUCLEOTIDE SEQUENCE [LARGE SCALE GENOMIC DNA]</scope>
    <source>
        <strain evidence="1 2">47C3B</strain>
    </source>
</reference>
<keyword evidence="2" id="KW-1185">Reference proteome</keyword>
<name>A0A1G7EPV1_9SPHI</name>
<evidence type="ECO:0000313" key="2">
    <source>
        <dbReference type="Proteomes" id="UP000199072"/>
    </source>
</evidence>
<proteinExistence type="predicted"/>
<organism evidence="1 2">
    <name type="scientific">Mucilaginibacter pineti</name>
    <dbReference type="NCBI Taxonomy" id="1391627"/>
    <lineage>
        <taxon>Bacteria</taxon>
        <taxon>Pseudomonadati</taxon>
        <taxon>Bacteroidota</taxon>
        <taxon>Sphingobacteriia</taxon>
        <taxon>Sphingobacteriales</taxon>
        <taxon>Sphingobacteriaceae</taxon>
        <taxon>Mucilaginibacter</taxon>
    </lineage>
</organism>
<protein>
    <submittedName>
        <fullName evidence="1">Uncharacterized protein</fullName>
    </submittedName>
</protein>
<evidence type="ECO:0000313" key="1">
    <source>
        <dbReference type="EMBL" id="SDE65415.1"/>
    </source>
</evidence>
<accession>A0A1G7EPV1</accession>